<dbReference type="AlphaFoldDB" id="N6T366"/>
<evidence type="ECO:0000313" key="3">
    <source>
        <dbReference type="Proteomes" id="UP000030742"/>
    </source>
</evidence>
<dbReference type="HOGENOM" id="CLU_2833795_0_0_1"/>
<organism evidence="1">
    <name type="scientific">Dendroctonus ponderosae</name>
    <name type="common">Mountain pine beetle</name>
    <dbReference type="NCBI Taxonomy" id="77166"/>
    <lineage>
        <taxon>Eukaryota</taxon>
        <taxon>Metazoa</taxon>
        <taxon>Ecdysozoa</taxon>
        <taxon>Arthropoda</taxon>
        <taxon>Hexapoda</taxon>
        <taxon>Insecta</taxon>
        <taxon>Pterygota</taxon>
        <taxon>Neoptera</taxon>
        <taxon>Endopterygota</taxon>
        <taxon>Coleoptera</taxon>
        <taxon>Polyphaga</taxon>
        <taxon>Cucujiformia</taxon>
        <taxon>Curculionidae</taxon>
        <taxon>Scolytinae</taxon>
        <taxon>Dendroctonus</taxon>
    </lineage>
</organism>
<feature type="non-terminal residue" evidence="1">
    <location>
        <position position="1"/>
    </location>
</feature>
<dbReference type="EMBL" id="KB741247">
    <property type="protein sequence ID" value="ENN71998.1"/>
    <property type="molecule type" value="Genomic_DNA"/>
</dbReference>
<evidence type="ECO:0000313" key="2">
    <source>
        <dbReference type="EMBL" id="ERL91336.1"/>
    </source>
</evidence>
<reference evidence="1 3" key="1">
    <citation type="journal article" date="2013" name="Genome Biol.">
        <title>Draft genome of the mountain pine beetle, Dendroctonus ponderosae Hopkins, a major forest pest.</title>
        <authorList>
            <person name="Keeling C.I."/>
            <person name="Yuen M.M."/>
            <person name="Liao N.Y."/>
            <person name="Docking T.R."/>
            <person name="Chan S.K."/>
            <person name="Taylor G.A."/>
            <person name="Palmquist D.L."/>
            <person name="Jackman S.D."/>
            <person name="Nguyen A."/>
            <person name="Li M."/>
            <person name="Henderson H."/>
            <person name="Janes J.K."/>
            <person name="Zhao Y."/>
            <person name="Pandoh P."/>
            <person name="Moore R."/>
            <person name="Sperling F.A."/>
            <person name="Huber D.P."/>
            <person name="Birol I."/>
            <person name="Jones S.J."/>
            <person name="Bohlmann J."/>
        </authorList>
    </citation>
    <scope>NUCLEOTIDE SEQUENCE</scope>
</reference>
<gene>
    <name evidence="2" type="ORF">D910_08668</name>
    <name evidence="1" type="ORF">YQE_11289</name>
</gene>
<protein>
    <submittedName>
        <fullName evidence="1">Uncharacterized protein</fullName>
    </submittedName>
</protein>
<name>N6T366_DENPD</name>
<sequence length="66" mass="7328">MLSHVDRDRPIFLLDQLLDVADAIGDDVVEHQGVEPGDLLLWTVMAAEAAQQNAIAQHEEHQLESL</sequence>
<dbReference type="Proteomes" id="UP000030742">
    <property type="component" value="Unassembled WGS sequence"/>
</dbReference>
<evidence type="ECO:0000313" key="1">
    <source>
        <dbReference type="EMBL" id="ENN71998.1"/>
    </source>
</evidence>
<proteinExistence type="predicted"/>
<dbReference type="EMBL" id="KB632281">
    <property type="protein sequence ID" value="ERL91336.1"/>
    <property type="molecule type" value="Genomic_DNA"/>
</dbReference>
<accession>N6T366</accession>